<feature type="compositionally biased region" description="Pro residues" evidence="1">
    <location>
        <begin position="458"/>
        <end position="476"/>
    </location>
</feature>
<feature type="region of interest" description="Disordered" evidence="1">
    <location>
        <begin position="287"/>
        <end position="313"/>
    </location>
</feature>
<keyword evidence="3" id="KW-1185">Reference proteome</keyword>
<feature type="compositionally biased region" description="Low complexity" evidence="1">
    <location>
        <begin position="433"/>
        <end position="443"/>
    </location>
</feature>
<feature type="region of interest" description="Disordered" evidence="1">
    <location>
        <begin position="619"/>
        <end position="648"/>
    </location>
</feature>
<reference evidence="2" key="1">
    <citation type="journal article" date="2022" name="bioRxiv">
        <title>Genomics of Preaxostyla Flagellates Illuminates Evolutionary Transitions and the Path Towards Mitochondrial Loss.</title>
        <authorList>
            <person name="Novak L.V.F."/>
            <person name="Treitli S.C."/>
            <person name="Pyrih J."/>
            <person name="Halakuc P."/>
            <person name="Pipaliya S.V."/>
            <person name="Vacek V."/>
            <person name="Brzon O."/>
            <person name="Soukal P."/>
            <person name="Eme L."/>
            <person name="Dacks J.B."/>
            <person name="Karnkowska A."/>
            <person name="Elias M."/>
            <person name="Hampl V."/>
        </authorList>
    </citation>
    <scope>NUCLEOTIDE SEQUENCE</scope>
    <source>
        <strain evidence="2">RCP-MX</strain>
    </source>
</reference>
<proteinExistence type="predicted"/>
<feature type="compositionally biased region" description="Basic and acidic residues" evidence="1">
    <location>
        <begin position="507"/>
        <end position="516"/>
    </location>
</feature>
<organism evidence="2 3">
    <name type="scientific">Paratrimastix pyriformis</name>
    <dbReference type="NCBI Taxonomy" id="342808"/>
    <lineage>
        <taxon>Eukaryota</taxon>
        <taxon>Metamonada</taxon>
        <taxon>Preaxostyla</taxon>
        <taxon>Paratrimastigidae</taxon>
        <taxon>Paratrimastix</taxon>
    </lineage>
</organism>
<gene>
    <name evidence="2" type="ORF">PAPYR_9780</name>
</gene>
<accession>A0ABQ8UCD9</accession>
<dbReference type="Proteomes" id="UP001141327">
    <property type="component" value="Unassembled WGS sequence"/>
</dbReference>
<dbReference type="EMBL" id="JAPMOS010000112">
    <property type="protein sequence ID" value="KAJ4455312.1"/>
    <property type="molecule type" value="Genomic_DNA"/>
</dbReference>
<feature type="region of interest" description="Disordered" evidence="1">
    <location>
        <begin position="403"/>
        <end position="521"/>
    </location>
</feature>
<feature type="region of interest" description="Disordered" evidence="1">
    <location>
        <begin position="365"/>
        <end position="391"/>
    </location>
</feature>
<feature type="compositionally biased region" description="Low complexity" evidence="1">
    <location>
        <begin position="409"/>
        <end position="426"/>
    </location>
</feature>
<feature type="region of interest" description="Disordered" evidence="1">
    <location>
        <begin position="252"/>
        <end position="273"/>
    </location>
</feature>
<name>A0ABQ8UCD9_9EUKA</name>
<comment type="caution">
    <text evidence="2">The sequence shown here is derived from an EMBL/GenBank/DDBJ whole genome shotgun (WGS) entry which is preliminary data.</text>
</comment>
<feature type="compositionally biased region" description="Pro residues" evidence="1">
    <location>
        <begin position="635"/>
        <end position="648"/>
    </location>
</feature>
<protein>
    <submittedName>
        <fullName evidence="2">Uncharacterized protein</fullName>
    </submittedName>
</protein>
<feature type="compositionally biased region" description="Low complexity" evidence="1">
    <location>
        <begin position="477"/>
        <end position="498"/>
    </location>
</feature>
<evidence type="ECO:0000313" key="2">
    <source>
        <dbReference type="EMBL" id="KAJ4455312.1"/>
    </source>
</evidence>
<feature type="compositionally biased region" description="Pro residues" evidence="1">
    <location>
        <begin position="367"/>
        <end position="377"/>
    </location>
</feature>
<evidence type="ECO:0000313" key="3">
    <source>
        <dbReference type="Proteomes" id="UP001141327"/>
    </source>
</evidence>
<evidence type="ECO:0000256" key="1">
    <source>
        <dbReference type="SAM" id="MobiDB-lite"/>
    </source>
</evidence>
<sequence>MQSAACPAVPPQGTSLRVLGIIAEINKIKCIMERNSRFSPGTKSPLKDELRSVKTYLMRTTGAYRFLFSPSPHSPVEIEPLTVLQPFLSIILSDQTTGPITAAALASVQQIVSAHFLNHSPRDVNAVIYAAVHCRFEETHALNDEIVYWRMVELLSAMATTPWTRTLLSNERLWDTLKSLYEIAFMAKASVLVRDCGKRALRNVVMTLFERAPALLASVGERGAQCSSAPPPGAAGEPEWTVVGTAEEPLALAPVSSPSSPSPGPAGPASGPGPSCFVNSQGILFRADEDEPAGGPPAPDPRPGRPAHKHRDGRVPAYRALTAANLRPYDANMLLRVYGFLCDIADPNPGADNRFLDQLYTASLYDPPAPPPAPLDDPPATEASEGAPPAGCPHQCTCGAHDHPPTPAAAPGGAVAAPAGSPVGSPSTPPAPAASAAAAGSPAVPAPAPAPASASPAPASPAPASPAPASPAPASPAPAASSPAPAVTPGGETEAPKAGPAPPAEDPGERRPDGRRAGHAAPHPAFGALLEETARLILVNTRTADPSLLSSALHLLHTAAAVYLRLIQADIRPELREVTLEALLAICNDPGIVLELYSVYDLSPYHRDIFEELCKELSKARPSSPIPTPWGDARLPPPYPAPSPTTPS</sequence>